<dbReference type="Proteomes" id="UP000324222">
    <property type="component" value="Unassembled WGS sequence"/>
</dbReference>
<reference evidence="2 3" key="1">
    <citation type="submission" date="2019-05" db="EMBL/GenBank/DDBJ databases">
        <title>Another draft genome of Portunus trituberculatus and its Hox gene families provides insights of decapod evolution.</title>
        <authorList>
            <person name="Jeong J.-H."/>
            <person name="Song I."/>
            <person name="Kim S."/>
            <person name="Choi T."/>
            <person name="Kim D."/>
            <person name="Ryu S."/>
            <person name="Kim W."/>
        </authorList>
    </citation>
    <scope>NUCLEOTIDE SEQUENCE [LARGE SCALE GENOMIC DNA]</scope>
    <source>
        <tissue evidence="2">Muscle</tissue>
    </source>
</reference>
<protein>
    <submittedName>
        <fullName evidence="2">Uncharacterized protein</fullName>
    </submittedName>
</protein>
<evidence type="ECO:0000313" key="3">
    <source>
        <dbReference type="Proteomes" id="UP000324222"/>
    </source>
</evidence>
<name>A0A5B7JIS7_PORTR</name>
<dbReference type="EMBL" id="VSRR010106758">
    <property type="protein sequence ID" value="MPC96630.1"/>
    <property type="molecule type" value="Genomic_DNA"/>
</dbReference>
<sequence length="100" mass="10691">MVGRGGCSRAAILREPVSASPRPAWRAAGGGRRAVGESADEVFSHIQRVNKENRFPLSPASPLTPPSLLAHTYPLFSLPLPSPPLPSQPVPGQQKFIINM</sequence>
<evidence type="ECO:0000313" key="2">
    <source>
        <dbReference type="EMBL" id="MPC96630.1"/>
    </source>
</evidence>
<keyword evidence="3" id="KW-1185">Reference proteome</keyword>
<organism evidence="2 3">
    <name type="scientific">Portunus trituberculatus</name>
    <name type="common">Swimming crab</name>
    <name type="synonym">Neptunus trituberculatus</name>
    <dbReference type="NCBI Taxonomy" id="210409"/>
    <lineage>
        <taxon>Eukaryota</taxon>
        <taxon>Metazoa</taxon>
        <taxon>Ecdysozoa</taxon>
        <taxon>Arthropoda</taxon>
        <taxon>Crustacea</taxon>
        <taxon>Multicrustacea</taxon>
        <taxon>Malacostraca</taxon>
        <taxon>Eumalacostraca</taxon>
        <taxon>Eucarida</taxon>
        <taxon>Decapoda</taxon>
        <taxon>Pleocyemata</taxon>
        <taxon>Brachyura</taxon>
        <taxon>Eubrachyura</taxon>
        <taxon>Portunoidea</taxon>
        <taxon>Portunidae</taxon>
        <taxon>Portuninae</taxon>
        <taxon>Portunus</taxon>
    </lineage>
</organism>
<accession>A0A5B7JIS7</accession>
<evidence type="ECO:0000256" key="1">
    <source>
        <dbReference type="SAM" id="MobiDB-lite"/>
    </source>
</evidence>
<dbReference type="AlphaFoldDB" id="A0A5B7JIS7"/>
<proteinExistence type="predicted"/>
<comment type="caution">
    <text evidence="2">The sequence shown here is derived from an EMBL/GenBank/DDBJ whole genome shotgun (WGS) entry which is preliminary data.</text>
</comment>
<gene>
    <name evidence="2" type="ORF">E2C01_091900</name>
</gene>
<feature type="region of interest" description="Disordered" evidence="1">
    <location>
        <begin position="81"/>
        <end position="100"/>
    </location>
</feature>